<evidence type="ECO:0000259" key="1">
    <source>
        <dbReference type="Pfam" id="PF00850"/>
    </source>
</evidence>
<organism evidence="2 3">
    <name type="scientific">Eragrostis curvula</name>
    <name type="common">weeping love grass</name>
    <dbReference type="NCBI Taxonomy" id="38414"/>
    <lineage>
        <taxon>Eukaryota</taxon>
        <taxon>Viridiplantae</taxon>
        <taxon>Streptophyta</taxon>
        <taxon>Embryophyta</taxon>
        <taxon>Tracheophyta</taxon>
        <taxon>Spermatophyta</taxon>
        <taxon>Magnoliopsida</taxon>
        <taxon>Liliopsida</taxon>
        <taxon>Poales</taxon>
        <taxon>Poaceae</taxon>
        <taxon>PACMAD clade</taxon>
        <taxon>Chloridoideae</taxon>
        <taxon>Eragrostideae</taxon>
        <taxon>Eragrostidinae</taxon>
        <taxon>Eragrostis</taxon>
    </lineage>
</organism>
<dbReference type="InterPro" id="IPR023801">
    <property type="entry name" value="His_deacetylse_dom"/>
</dbReference>
<evidence type="ECO:0000313" key="2">
    <source>
        <dbReference type="EMBL" id="TVU26305.1"/>
    </source>
</evidence>
<keyword evidence="3" id="KW-1185">Reference proteome</keyword>
<dbReference type="InterPro" id="IPR037138">
    <property type="entry name" value="His_deacetylse_dom_sf"/>
</dbReference>
<dbReference type="Gramene" id="TVU26305">
    <property type="protein sequence ID" value="TVU26305"/>
    <property type="gene ID" value="EJB05_28844"/>
</dbReference>
<name>A0A5J9US02_9POAL</name>
<accession>A0A5J9US02</accession>
<dbReference type="PANTHER" id="PTHR10625">
    <property type="entry name" value="HISTONE DEACETYLASE HDAC1-RELATED"/>
    <property type="match status" value="1"/>
</dbReference>
<gene>
    <name evidence="2" type="ORF">EJB05_28844</name>
</gene>
<dbReference type="InterPro" id="IPR023696">
    <property type="entry name" value="Ureohydrolase_dom_sf"/>
</dbReference>
<dbReference type="SUPFAM" id="SSF52768">
    <property type="entry name" value="Arginase/deacetylase"/>
    <property type="match status" value="1"/>
</dbReference>
<feature type="non-terminal residue" evidence="2">
    <location>
        <position position="1"/>
    </location>
</feature>
<dbReference type="InterPro" id="IPR003084">
    <property type="entry name" value="HDAC_I/II"/>
</dbReference>
<dbReference type="GO" id="GO:0040029">
    <property type="term" value="P:epigenetic regulation of gene expression"/>
    <property type="evidence" value="ECO:0007669"/>
    <property type="project" value="TreeGrafter"/>
</dbReference>
<dbReference type="AlphaFoldDB" id="A0A5J9US02"/>
<dbReference type="Pfam" id="PF00850">
    <property type="entry name" value="Hist_deacetyl"/>
    <property type="match status" value="1"/>
</dbReference>
<dbReference type="PANTHER" id="PTHR10625:SF6">
    <property type="entry name" value="HISTONE DEACETYLASE"/>
    <property type="match status" value="1"/>
</dbReference>
<dbReference type="EMBL" id="RWGY01000013">
    <property type="protein sequence ID" value="TVU26305.1"/>
    <property type="molecule type" value="Genomic_DNA"/>
</dbReference>
<dbReference type="PRINTS" id="PR01271">
    <property type="entry name" value="HISDACETLASE"/>
</dbReference>
<feature type="domain" description="Histone deacetylase" evidence="1">
    <location>
        <begin position="38"/>
        <end position="147"/>
    </location>
</feature>
<evidence type="ECO:0000313" key="3">
    <source>
        <dbReference type="Proteomes" id="UP000324897"/>
    </source>
</evidence>
<dbReference type="OrthoDB" id="73273at2759"/>
<comment type="caution">
    <text evidence="2">The sequence shown here is derived from an EMBL/GenBank/DDBJ whole genome shotgun (WGS) entry which is preliminary data.</text>
</comment>
<protein>
    <recommendedName>
        <fullName evidence="1">Histone deacetylase domain-containing protein</fullName>
    </recommendedName>
</protein>
<dbReference type="GO" id="GO:0004407">
    <property type="term" value="F:histone deacetylase activity"/>
    <property type="evidence" value="ECO:0007669"/>
    <property type="project" value="InterPro"/>
</dbReference>
<proteinExistence type="predicted"/>
<reference evidence="2 3" key="1">
    <citation type="journal article" date="2019" name="Sci. Rep.">
        <title>A high-quality genome of Eragrostis curvula grass provides insights into Poaceae evolution and supports new strategies to enhance forage quality.</title>
        <authorList>
            <person name="Carballo J."/>
            <person name="Santos B.A.C.M."/>
            <person name="Zappacosta D."/>
            <person name="Garbus I."/>
            <person name="Selva J.P."/>
            <person name="Gallo C.A."/>
            <person name="Diaz A."/>
            <person name="Albertini E."/>
            <person name="Caccamo M."/>
            <person name="Echenique V."/>
        </authorList>
    </citation>
    <scope>NUCLEOTIDE SEQUENCE [LARGE SCALE GENOMIC DNA]</scope>
    <source>
        <strain evidence="3">cv. Victoria</strain>
        <tissue evidence="2">Leaf</tissue>
    </source>
</reference>
<sequence>METGKSTNSSAPSATGRKKRVCYYYDPRISFADYGKDHSMVPHRVTMAHALIKAYGLLDDMDLLRVSPATEQDLLYAHTEEYLAFLRDLTPANYAGDAGVRERAKEHKVGPGSSCSTTDDNPVIDDLWDYCLRYAGGSLAAARALAGGGGTTSP</sequence>
<dbReference type="GO" id="GO:0005634">
    <property type="term" value="C:nucleus"/>
    <property type="evidence" value="ECO:0007669"/>
    <property type="project" value="TreeGrafter"/>
</dbReference>
<dbReference type="Gene3D" id="3.40.800.20">
    <property type="entry name" value="Histone deacetylase domain"/>
    <property type="match status" value="1"/>
</dbReference>
<dbReference type="Proteomes" id="UP000324897">
    <property type="component" value="Chromosome 2"/>
</dbReference>